<evidence type="ECO:0000313" key="1">
    <source>
        <dbReference type="EMBL" id="KAK8220038.1"/>
    </source>
</evidence>
<evidence type="ECO:0000313" key="2">
    <source>
        <dbReference type="Proteomes" id="UP001320706"/>
    </source>
</evidence>
<reference evidence="1" key="1">
    <citation type="submission" date="2024-02" db="EMBL/GenBank/DDBJ databases">
        <title>Metagenome Assembled Genome of Zalaria obscura JY119.</title>
        <authorList>
            <person name="Vighnesh L."/>
            <person name="Jagadeeshwari U."/>
            <person name="Venkata Ramana C."/>
            <person name="Sasikala C."/>
        </authorList>
    </citation>
    <scope>NUCLEOTIDE SEQUENCE</scope>
    <source>
        <strain evidence="1">JY119</strain>
    </source>
</reference>
<accession>A0ACC3SRG1</accession>
<gene>
    <name evidence="1" type="ORF">M8818_000454</name>
</gene>
<organism evidence="1 2">
    <name type="scientific">Zalaria obscura</name>
    <dbReference type="NCBI Taxonomy" id="2024903"/>
    <lineage>
        <taxon>Eukaryota</taxon>
        <taxon>Fungi</taxon>
        <taxon>Dikarya</taxon>
        <taxon>Ascomycota</taxon>
        <taxon>Pezizomycotina</taxon>
        <taxon>Dothideomycetes</taxon>
        <taxon>Dothideomycetidae</taxon>
        <taxon>Dothideales</taxon>
        <taxon>Zalariaceae</taxon>
        <taxon>Zalaria</taxon>
    </lineage>
</organism>
<keyword evidence="2" id="KW-1185">Reference proteome</keyword>
<sequence length="809" mass="89574">MADPRPFIAVIILLFILFSPDPQSPANHPSIYSRLEEAIAEESHALSNLESSHFGDFNPLDNRWLNISGYRKEQDYAWVALDKVKERAREQVKHAIGEDYIKRIDGDNGGSTLPFYQNVSGVLHGSWVRSPLSSAIEVPRLNMSAFAPEGPFGPITFPTFGRNLTGTEGKMSLHVSERDGERNVVSGSNNDGREVDLIRSITVEMTVQDDESFGDGWEVKLHGVHFLETGGLLLATTTEKFRGIFGLPHLAMSEYQFGITQKLLNKTLTGVINKQSTGYAPVLNPWSPGTDNSPENQFSTPNCELVVYMQEQPMHIGVTANVDAPSTLLRFMEQELRFPTGASLPPAPELQFSLTAFSPDCGFAFESKGPPDFVPQEGQHINGPKIEVQHIRGRRHILFFGSVLALQLWLLTRQLREASTPSTRSRVSFYTISMLALGDGFTTMSFCLVSLFVDGLWVPLIGAAFLSFMSVSFFGMRFLMDIWAVQQPEREQAERQRRAAASSSSNADNAARSQETQDSANGAPPTVTNQAEVHGTAPTADTLPLPVTARRPVDTGATPIIIPSDQDEPVGDEPTTTVTDAGTGTNQRAPGFGAMYTRFYILLLVTLFLSLNATTWPHSLRRGYFTLLAFLYLSFWTPQIYRNAWRNCRHALRWDFVAGQSVLRLMPFAYFYGFRTNVLFAEVDLIDLAILAAWVWIQAILLVSQEILGPRWFARGDWFPPAYDYHPVLRQDEEGGNMPIGFSQATSPSSPTLSAKPGESRDNGKWMFDCAICMQELEVPVVGAKTGADAGLGGGLLARRQYMTAVPHL</sequence>
<proteinExistence type="predicted"/>
<comment type="caution">
    <text evidence="1">The sequence shown here is derived from an EMBL/GenBank/DDBJ whole genome shotgun (WGS) entry which is preliminary data.</text>
</comment>
<dbReference type="EMBL" id="JAMKPW020000002">
    <property type="protein sequence ID" value="KAK8220038.1"/>
    <property type="molecule type" value="Genomic_DNA"/>
</dbReference>
<dbReference type="Proteomes" id="UP001320706">
    <property type="component" value="Unassembled WGS sequence"/>
</dbReference>
<name>A0ACC3SRG1_9PEZI</name>
<protein>
    <submittedName>
        <fullName evidence="1">Uncharacterized protein</fullName>
    </submittedName>
</protein>